<organism evidence="2 3">
    <name type="scientific">Rossellomorea marisflavi</name>
    <dbReference type="NCBI Taxonomy" id="189381"/>
    <lineage>
        <taxon>Bacteria</taxon>
        <taxon>Bacillati</taxon>
        <taxon>Bacillota</taxon>
        <taxon>Bacilli</taxon>
        <taxon>Bacillales</taxon>
        <taxon>Bacillaceae</taxon>
        <taxon>Rossellomorea</taxon>
    </lineage>
</organism>
<evidence type="ECO:0000256" key="1">
    <source>
        <dbReference type="SAM" id="Phobius"/>
    </source>
</evidence>
<keyword evidence="1" id="KW-0812">Transmembrane</keyword>
<protein>
    <recommendedName>
        <fullName evidence="4">DUF2798 domain-containing protein</fullName>
    </recommendedName>
</protein>
<evidence type="ECO:0000313" key="2">
    <source>
        <dbReference type="EMBL" id="KON83208.1"/>
    </source>
</evidence>
<keyword evidence="1" id="KW-1133">Transmembrane helix</keyword>
<reference evidence="3" key="1">
    <citation type="submission" date="2015-07" db="EMBL/GenBank/DDBJ databases">
        <title>Fjat-14235 jcm11544.</title>
        <authorList>
            <person name="Liu B."/>
            <person name="Wang J."/>
            <person name="Zhu Y."/>
            <person name="Liu G."/>
            <person name="Chen Q."/>
            <person name="Chen Z."/>
            <person name="Lan J."/>
            <person name="Che J."/>
            <person name="Ge C."/>
            <person name="Shi H."/>
            <person name="Pan Z."/>
            <person name="Liu X."/>
        </authorList>
    </citation>
    <scope>NUCLEOTIDE SEQUENCE [LARGE SCALE GENOMIC DNA]</scope>
    <source>
        <strain evidence="3">JCM 11544</strain>
    </source>
</reference>
<keyword evidence="1" id="KW-0472">Membrane</keyword>
<feature type="transmembrane region" description="Helical" evidence="1">
    <location>
        <begin position="9"/>
        <end position="30"/>
    </location>
</feature>
<evidence type="ECO:0008006" key="4">
    <source>
        <dbReference type="Google" id="ProtNLM"/>
    </source>
</evidence>
<sequence length="159" mass="17196">MPNSKKEGLIFGVMMCFGMVIVMSLYNAVINGTIQDFSMFSVVEIVIGLVIALVLDIAVVGPLARKIAFSLPIDRSKKINMILAMSSCMVIGMVLFMSLFGLVTAVFAHGLEVENLFTAYLMIAGKNVIMALPLQLLIMGPLVRGLFTKVVKPRLTPAA</sequence>
<dbReference type="Proteomes" id="UP000037405">
    <property type="component" value="Unassembled WGS sequence"/>
</dbReference>
<accession>A0A0M0G0A6</accession>
<dbReference type="RefSeq" id="WP_053429830.1">
    <property type="nucleotide sequence ID" value="NZ_JAMQJB010000005.1"/>
</dbReference>
<gene>
    <name evidence="2" type="ORF">AF331_20515</name>
</gene>
<evidence type="ECO:0000313" key="3">
    <source>
        <dbReference type="Proteomes" id="UP000037405"/>
    </source>
</evidence>
<name>A0A0M0G0A6_9BACI</name>
<dbReference type="OrthoDB" id="7062363at2"/>
<dbReference type="PATRIC" id="fig|189381.12.peg.3642"/>
<feature type="transmembrane region" description="Helical" evidence="1">
    <location>
        <begin position="82"/>
        <end position="108"/>
    </location>
</feature>
<dbReference type="Pfam" id="PF11391">
    <property type="entry name" value="DUF2798"/>
    <property type="match status" value="2"/>
</dbReference>
<dbReference type="EMBL" id="LGUE01000008">
    <property type="protein sequence ID" value="KON83208.1"/>
    <property type="molecule type" value="Genomic_DNA"/>
</dbReference>
<dbReference type="AlphaFoldDB" id="A0A0M0G0A6"/>
<feature type="transmembrane region" description="Helical" evidence="1">
    <location>
        <begin position="42"/>
        <end position="61"/>
    </location>
</feature>
<dbReference type="InterPro" id="IPR021529">
    <property type="entry name" value="DUF2798"/>
</dbReference>
<proteinExistence type="predicted"/>
<comment type="caution">
    <text evidence="2">The sequence shown here is derived from an EMBL/GenBank/DDBJ whole genome shotgun (WGS) entry which is preliminary data.</text>
</comment>
<keyword evidence="3" id="KW-1185">Reference proteome</keyword>